<sequence length="326" mass="37125">MAICNTLILSAGRRVELIKCFKEAAKAIDTESKIIAVDISNTAPAIYFADKYYIIPRIEEKNYVDSLINICRKEDIKLIIPTIDTELLVIAENKMRIERDTDAKVLISDINVINVCRNKFNTNKFFEENKFGAPKLITKEDIKENNYKFPLFIKPVNGSSSINAFKINSKKELEFFIDYVQNPIIQEFIQGEEFTVDAFLDFEGNPITIVPRKRLAVRSGEVLKGLISKDREIIEEVKRLLSVLKPIGQITIQCIKTETGIKFIEINPRFGGGAPMSIKVGANSSMNLYKILSGEKLYYNEDYEDNIICLRFDNSIFLDSFGMSVL</sequence>
<dbReference type="Gene3D" id="3.40.50.20">
    <property type="match status" value="1"/>
</dbReference>
<reference evidence="6" key="1">
    <citation type="submission" date="2021-03" db="EMBL/GenBank/DDBJ databases">
        <title>Taxonomic study of Clostridium polyendosporum from meadow-gley soil under rice.</title>
        <authorList>
            <person name="Kobayashi H."/>
            <person name="Tanizawa Y."/>
            <person name="Yagura M."/>
        </authorList>
    </citation>
    <scope>NUCLEOTIDE SEQUENCE</scope>
    <source>
        <strain evidence="6">JCM 30710</strain>
    </source>
</reference>
<organism evidence="6 7">
    <name type="scientific">Clostridium polyendosporum</name>
    <dbReference type="NCBI Taxonomy" id="69208"/>
    <lineage>
        <taxon>Bacteria</taxon>
        <taxon>Bacillati</taxon>
        <taxon>Bacillota</taxon>
        <taxon>Clostridia</taxon>
        <taxon>Eubacteriales</taxon>
        <taxon>Clostridiaceae</taxon>
        <taxon>Clostridium</taxon>
    </lineage>
</organism>
<dbReference type="InterPro" id="IPR011761">
    <property type="entry name" value="ATP-grasp"/>
</dbReference>
<evidence type="ECO:0000313" key="7">
    <source>
        <dbReference type="Proteomes" id="UP000679179"/>
    </source>
</evidence>
<dbReference type="Gene3D" id="3.30.1490.20">
    <property type="entry name" value="ATP-grasp fold, A domain"/>
    <property type="match status" value="1"/>
</dbReference>
<dbReference type="Pfam" id="PF02655">
    <property type="entry name" value="ATP-grasp_3"/>
    <property type="match status" value="1"/>
</dbReference>
<evidence type="ECO:0000259" key="5">
    <source>
        <dbReference type="PROSITE" id="PS50975"/>
    </source>
</evidence>
<dbReference type="Proteomes" id="UP000679179">
    <property type="component" value="Unassembled WGS sequence"/>
</dbReference>
<keyword evidence="1" id="KW-0436">Ligase</keyword>
<evidence type="ECO:0000256" key="2">
    <source>
        <dbReference type="ARBA" id="ARBA00022741"/>
    </source>
</evidence>
<dbReference type="Gene3D" id="3.30.470.20">
    <property type="entry name" value="ATP-grasp fold, B domain"/>
    <property type="match status" value="1"/>
</dbReference>
<dbReference type="AlphaFoldDB" id="A0A919VG22"/>
<dbReference type="GO" id="GO:0005829">
    <property type="term" value="C:cytosol"/>
    <property type="evidence" value="ECO:0007669"/>
    <property type="project" value="TreeGrafter"/>
</dbReference>
<dbReference type="EMBL" id="BOPZ01000009">
    <property type="protein sequence ID" value="GIM28757.1"/>
    <property type="molecule type" value="Genomic_DNA"/>
</dbReference>
<evidence type="ECO:0000313" key="6">
    <source>
        <dbReference type="EMBL" id="GIM28757.1"/>
    </source>
</evidence>
<protein>
    <submittedName>
        <fullName evidence="6">Carbamoyl phosphate synthase</fullName>
    </submittedName>
</protein>
<dbReference type="GO" id="GO:0016874">
    <property type="term" value="F:ligase activity"/>
    <property type="evidence" value="ECO:0007669"/>
    <property type="project" value="UniProtKB-KW"/>
</dbReference>
<evidence type="ECO:0000256" key="1">
    <source>
        <dbReference type="ARBA" id="ARBA00022598"/>
    </source>
</evidence>
<dbReference type="InterPro" id="IPR048764">
    <property type="entry name" value="PylC_N"/>
</dbReference>
<dbReference type="PANTHER" id="PTHR43055:SF1">
    <property type="entry name" value="FORMATE-DEPENDENT PHOSPHORIBOSYLGLYCINAMIDE FORMYLTRANSFERASE"/>
    <property type="match status" value="1"/>
</dbReference>
<evidence type="ECO:0000256" key="4">
    <source>
        <dbReference type="PROSITE-ProRule" id="PRU00409"/>
    </source>
</evidence>
<dbReference type="InterPro" id="IPR003806">
    <property type="entry name" value="ATP-grasp_PylC-type"/>
</dbReference>
<dbReference type="PANTHER" id="PTHR43055">
    <property type="entry name" value="FORMATE-DEPENDENT PHOSPHORIBOSYLGLYCINAMIDE FORMYLTRANSFERASE"/>
    <property type="match status" value="1"/>
</dbReference>
<keyword evidence="2 4" id="KW-0547">Nucleotide-binding</keyword>
<dbReference type="PROSITE" id="PS50975">
    <property type="entry name" value="ATP_GRASP"/>
    <property type="match status" value="1"/>
</dbReference>
<dbReference type="GO" id="GO:0046872">
    <property type="term" value="F:metal ion binding"/>
    <property type="evidence" value="ECO:0007669"/>
    <property type="project" value="InterPro"/>
</dbReference>
<evidence type="ECO:0000256" key="3">
    <source>
        <dbReference type="ARBA" id="ARBA00022840"/>
    </source>
</evidence>
<feature type="domain" description="ATP-grasp" evidence="5">
    <location>
        <begin position="123"/>
        <end position="297"/>
    </location>
</feature>
<name>A0A919VG22_9CLOT</name>
<dbReference type="GO" id="GO:0005524">
    <property type="term" value="F:ATP binding"/>
    <property type="evidence" value="ECO:0007669"/>
    <property type="project" value="UniProtKB-UniRule"/>
</dbReference>
<dbReference type="Pfam" id="PF21360">
    <property type="entry name" value="PylC-like_N"/>
    <property type="match status" value="1"/>
</dbReference>
<dbReference type="RefSeq" id="WP_212903478.1">
    <property type="nucleotide sequence ID" value="NZ_BOPZ01000009.1"/>
</dbReference>
<accession>A0A919VG22</accession>
<comment type="caution">
    <text evidence="6">The sequence shown here is derived from an EMBL/GenBank/DDBJ whole genome shotgun (WGS) entry which is preliminary data.</text>
</comment>
<keyword evidence="7" id="KW-1185">Reference proteome</keyword>
<dbReference type="InterPro" id="IPR013815">
    <property type="entry name" value="ATP_grasp_subdomain_1"/>
</dbReference>
<dbReference type="SUPFAM" id="SSF56059">
    <property type="entry name" value="Glutathione synthetase ATP-binding domain-like"/>
    <property type="match status" value="1"/>
</dbReference>
<gene>
    <name evidence="6" type="ORF">CPJCM30710_14230</name>
</gene>
<keyword evidence="3 4" id="KW-0067">ATP-binding</keyword>
<proteinExistence type="predicted"/>